<dbReference type="PANTHER" id="PTHR43394:SF15">
    <property type="entry name" value="ALPHA-FACTOR-TRANSPORTING ATPASE"/>
    <property type="match status" value="1"/>
</dbReference>
<feature type="transmembrane region" description="Helical" evidence="8">
    <location>
        <begin position="1146"/>
        <end position="1165"/>
    </location>
</feature>
<feature type="domain" description="ABC transporter" evidence="9">
    <location>
        <begin position="1230"/>
        <end position="1474"/>
    </location>
</feature>
<feature type="transmembrane region" description="Helical" evidence="8">
    <location>
        <begin position="1171"/>
        <end position="1191"/>
    </location>
</feature>
<dbReference type="SUPFAM" id="SSF52540">
    <property type="entry name" value="P-loop containing nucleoside triphosphate hydrolases"/>
    <property type="match status" value="2"/>
</dbReference>
<dbReference type="PROSITE" id="PS50893">
    <property type="entry name" value="ABC_TRANSPORTER_2"/>
    <property type="match status" value="2"/>
</dbReference>
<dbReference type="InterPro" id="IPR036640">
    <property type="entry name" value="ABC1_TM_sf"/>
</dbReference>
<dbReference type="GO" id="GO:0005743">
    <property type="term" value="C:mitochondrial inner membrane"/>
    <property type="evidence" value="ECO:0007669"/>
    <property type="project" value="TreeGrafter"/>
</dbReference>
<dbReference type="GeneID" id="37018344"/>
<evidence type="ECO:0000256" key="5">
    <source>
        <dbReference type="ARBA" id="ARBA00022840"/>
    </source>
</evidence>
<keyword evidence="4" id="KW-0547">Nucleotide-binding</keyword>
<evidence type="ECO:0000259" key="10">
    <source>
        <dbReference type="PROSITE" id="PS50929"/>
    </source>
</evidence>
<keyword evidence="5" id="KW-0067">ATP-binding</keyword>
<keyword evidence="7 8" id="KW-0472">Membrane</keyword>
<evidence type="ECO:0000256" key="2">
    <source>
        <dbReference type="ARBA" id="ARBA00022448"/>
    </source>
</evidence>
<keyword evidence="3 8" id="KW-0812">Transmembrane</keyword>
<dbReference type="FunCoup" id="A0A316VFC3">
    <property type="interactions" value="25"/>
</dbReference>
<proteinExistence type="predicted"/>
<name>A0A316VFC3_9BASI</name>
<feature type="domain" description="ABC transmembrane type-1" evidence="10">
    <location>
        <begin position="44"/>
        <end position="356"/>
    </location>
</feature>
<organism evidence="11 12">
    <name type="scientific">Meira miltonrushii</name>
    <dbReference type="NCBI Taxonomy" id="1280837"/>
    <lineage>
        <taxon>Eukaryota</taxon>
        <taxon>Fungi</taxon>
        <taxon>Dikarya</taxon>
        <taxon>Basidiomycota</taxon>
        <taxon>Ustilaginomycotina</taxon>
        <taxon>Exobasidiomycetes</taxon>
        <taxon>Exobasidiales</taxon>
        <taxon>Brachybasidiaceae</taxon>
        <taxon>Meira</taxon>
    </lineage>
</organism>
<dbReference type="Gene3D" id="3.40.50.300">
    <property type="entry name" value="P-loop containing nucleotide triphosphate hydrolases"/>
    <property type="match status" value="2"/>
</dbReference>
<dbReference type="Pfam" id="PF00664">
    <property type="entry name" value="ABC_membrane"/>
    <property type="match status" value="2"/>
</dbReference>
<evidence type="ECO:0000313" key="11">
    <source>
        <dbReference type="EMBL" id="PWN35013.1"/>
    </source>
</evidence>
<evidence type="ECO:0000256" key="7">
    <source>
        <dbReference type="ARBA" id="ARBA00023136"/>
    </source>
</evidence>
<feature type="transmembrane region" description="Helical" evidence="8">
    <location>
        <begin position="199"/>
        <end position="231"/>
    </location>
</feature>
<evidence type="ECO:0000256" key="3">
    <source>
        <dbReference type="ARBA" id="ARBA00022692"/>
    </source>
</evidence>
<dbReference type="PROSITE" id="PS50929">
    <property type="entry name" value="ABC_TM1F"/>
    <property type="match status" value="2"/>
</dbReference>
<feature type="domain" description="ABC transporter" evidence="9">
    <location>
        <begin position="484"/>
        <end position="735"/>
    </location>
</feature>
<evidence type="ECO:0000256" key="4">
    <source>
        <dbReference type="ARBA" id="ARBA00022741"/>
    </source>
</evidence>
<dbReference type="GO" id="GO:0005524">
    <property type="term" value="F:ATP binding"/>
    <property type="evidence" value="ECO:0007669"/>
    <property type="project" value="UniProtKB-KW"/>
</dbReference>
<dbReference type="InParanoid" id="A0A316VFC3"/>
<dbReference type="Pfam" id="PF00005">
    <property type="entry name" value="ABC_tran"/>
    <property type="match status" value="2"/>
</dbReference>
<accession>A0A316VFC3</accession>
<dbReference type="FunFam" id="3.40.50.300:FF:001471">
    <property type="entry name" value="P-loop containing nucleoside triphosphate hydrolase protein"/>
    <property type="match status" value="1"/>
</dbReference>
<gene>
    <name evidence="11" type="ORF">FA14DRAFT_123309</name>
</gene>
<evidence type="ECO:0000256" key="1">
    <source>
        <dbReference type="ARBA" id="ARBA00004141"/>
    </source>
</evidence>
<dbReference type="EMBL" id="KZ819603">
    <property type="protein sequence ID" value="PWN35013.1"/>
    <property type="molecule type" value="Genomic_DNA"/>
</dbReference>
<dbReference type="STRING" id="1280837.A0A316VFC3"/>
<keyword evidence="12" id="KW-1185">Reference proteome</keyword>
<feature type="transmembrane region" description="Helical" evidence="8">
    <location>
        <begin position="909"/>
        <end position="931"/>
    </location>
</feature>
<dbReference type="GO" id="GO:0090374">
    <property type="term" value="P:oligopeptide export from mitochondrion"/>
    <property type="evidence" value="ECO:0007669"/>
    <property type="project" value="TreeGrafter"/>
</dbReference>
<dbReference type="PANTHER" id="PTHR43394">
    <property type="entry name" value="ATP-DEPENDENT PERMEASE MDL1, MITOCHONDRIAL"/>
    <property type="match status" value="1"/>
</dbReference>
<keyword evidence="6 8" id="KW-1133">Transmembrane helix</keyword>
<feature type="transmembrane region" description="Helical" evidence="8">
    <location>
        <begin position="300"/>
        <end position="320"/>
    </location>
</feature>
<dbReference type="InterPro" id="IPR003439">
    <property type="entry name" value="ABC_transporter-like_ATP-bd"/>
</dbReference>
<comment type="subcellular location">
    <subcellularLocation>
        <location evidence="1">Membrane</location>
        <topology evidence="1">Multi-pass membrane protein</topology>
    </subcellularLocation>
</comment>
<dbReference type="InterPro" id="IPR017871">
    <property type="entry name" value="ABC_transporter-like_CS"/>
</dbReference>
<dbReference type="GO" id="GO:0015421">
    <property type="term" value="F:ABC-type oligopeptide transporter activity"/>
    <property type="evidence" value="ECO:0007669"/>
    <property type="project" value="TreeGrafter"/>
</dbReference>
<reference evidence="11 12" key="1">
    <citation type="journal article" date="2018" name="Mol. Biol. Evol.">
        <title>Broad Genomic Sampling Reveals a Smut Pathogenic Ancestry of the Fungal Clade Ustilaginomycotina.</title>
        <authorList>
            <person name="Kijpornyongpan T."/>
            <person name="Mondo S.J."/>
            <person name="Barry K."/>
            <person name="Sandor L."/>
            <person name="Lee J."/>
            <person name="Lipzen A."/>
            <person name="Pangilinan J."/>
            <person name="LaButti K."/>
            <person name="Hainaut M."/>
            <person name="Henrissat B."/>
            <person name="Grigoriev I.V."/>
            <person name="Spatafora J.W."/>
            <person name="Aime M.C."/>
        </authorList>
    </citation>
    <scope>NUCLEOTIDE SEQUENCE [LARGE SCALE GENOMIC DNA]</scope>
    <source>
        <strain evidence="11 12">MCA 3882</strain>
    </source>
</reference>
<evidence type="ECO:0000256" key="8">
    <source>
        <dbReference type="SAM" id="Phobius"/>
    </source>
</evidence>
<dbReference type="CDD" id="cd18577">
    <property type="entry name" value="ABC_6TM_Pgp_ABCB1_D1_like"/>
    <property type="match status" value="1"/>
</dbReference>
<protein>
    <submittedName>
        <fullName evidence="11">P-loop containing nucleoside triphosphate hydrolase protein</fullName>
    </submittedName>
</protein>
<dbReference type="RefSeq" id="XP_025355315.1">
    <property type="nucleotide sequence ID" value="XM_025496563.1"/>
</dbReference>
<dbReference type="SUPFAM" id="SSF90123">
    <property type="entry name" value="ABC transporter transmembrane region"/>
    <property type="match status" value="2"/>
</dbReference>
<dbReference type="InterPro" id="IPR011527">
    <property type="entry name" value="ABC1_TM_dom"/>
</dbReference>
<evidence type="ECO:0000313" key="12">
    <source>
        <dbReference type="Proteomes" id="UP000245771"/>
    </source>
</evidence>
<keyword evidence="11" id="KW-0378">Hydrolase</keyword>
<dbReference type="InterPro" id="IPR027417">
    <property type="entry name" value="P-loop_NTPase"/>
</dbReference>
<dbReference type="GO" id="GO:0016887">
    <property type="term" value="F:ATP hydrolysis activity"/>
    <property type="evidence" value="ECO:0007669"/>
    <property type="project" value="InterPro"/>
</dbReference>
<dbReference type="InterPro" id="IPR039421">
    <property type="entry name" value="Type_1_exporter"/>
</dbReference>
<dbReference type="Proteomes" id="UP000245771">
    <property type="component" value="Unassembled WGS sequence"/>
</dbReference>
<evidence type="ECO:0000259" key="9">
    <source>
        <dbReference type="PROSITE" id="PS50893"/>
    </source>
</evidence>
<feature type="transmembrane region" description="Helical" evidence="8">
    <location>
        <begin position="97"/>
        <end position="122"/>
    </location>
</feature>
<dbReference type="OrthoDB" id="6500128at2759"/>
<feature type="transmembrane region" description="Helical" evidence="8">
    <location>
        <begin position="38"/>
        <end position="58"/>
    </location>
</feature>
<dbReference type="InterPro" id="IPR003593">
    <property type="entry name" value="AAA+_ATPase"/>
</dbReference>
<dbReference type="PROSITE" id="PS00211">
    <property type="entry name" value="ABC_TRANSPORTER_1"/>
    <property type="match status" value="2"/>
</dbReference>
<evidence type="ECO:0000256" key="6">
    <source>
        <dbReference type="ARBA" id="ARBA00022989"/>
    </source>
</evidence>
<keyword evidence="2" id="KW-0813">Transport</keyword>
<sequence>MKRPREPKMSNKPPVVVASTNPRGSIKLIFSKLSKRDYILFIPAIAASIGAGVIPALMAKVIGGAFDAFTQYNREQLSPDLVPQSQKDAFMHSIVGVIWKFCALGVGTLILSTTMISLWIIIGERVAKEWRLETYAKMDKNEMSWYEVTLSKNAGISSTAEGGSVGAGGLMAKFSRETDEIRIAASQTSGQMIESAATLLAGLILAFVSCWSLTFVVLSTIPAMMVMVHFVQKRATVWHLMDMENMAKAGKVLEQSVQAITTVKALNLQSRQVHELMESIHKTIIAWNKLAWIYGGRLGVMAWMGLMMFATGFWYGGYLVQSNKASPGQIFTTFWSCVIVGNTVGPMIQRLTFLELGKVAAASLTKIVQPADEKDRMKIQTKPQMDETASFNDGFESAIPGQEHFVDSPQGDFDDMVTRIKKRVPSIELGLPNTPTSKSSFYSDDKSTRRLLKKRSKLSHLPLSPTFARPMKRIWPTRSCEGELDLQHITFAYPSRSDDIVLSDVSMFIPAKETTFILGQSGSGKSTISHLLLGLYDSYRGSMLLDEQDLQFLDPVWRKAHISAIDQNPIIFDMNVHDNIALGLCGRVQEDVQIQENHVPKLSRKRVIEACKMTLLDADIRKMPNGYDTKLGVGGVDLSGGQKQRLALARAIIRDPTVLILDEATSALDITNRSLVMALIRQWRKNKTTIIITHDWKQIDPEDYVYMMESGKVVEHGYRTQLEQYQGGRFARQIEEERHDEVAKDVPSPTGMEWRASRALSNQTSFAASQQQFLMQRQHHRASRWAASIFPGAYSVGHHAKLRPLRLPQEQQIRNVVQDGMQQSLKNSSVAVSVRRPDQPLRKMWSENELQEFDEEEEEQLEVLDKQKEKQGWIYDEDDKIESGAKGDNFSRMFLGAIRITWTTQPRKFVFTLGLFCTVIGGCVQPTFSFIMGKLLATMAISNAQATVTQLSSIVLGLAFADGAAQCLRFALLQLSANYWVESVRREAVMRTFSQDKTWFDREENSNSTLITRLIKDAEDAKSFISRIIGEMLVVLTMMLVIFVWAIIVSWQLTLAGLALAPVFYFVISMQSKIMLHYEKQNKLQRERVAKRFYMMIRHAREIRAMALHQVFTANFEDAVRWTSINAFHAAPYSGFAYGLKDGCTYLAQAFLYYIGAILLIKGLLSLASMIIVFNLIIFGITFAAHILAYLPNMTKSIKAIHDVKKLLHMNTHNSSEHAGQSVPPLFGSFAFHNVTFAYPQRPDRLVLDNCSFVIRQGEKVALVGQSGCGKSTITALLQRLYEPTDGVIVMDDQSPLCRIAIHHLRDHLTSVSQQTDLFDDTIRNNLLLANPSLTEASMWYALEIACAADFVRSLGKGLDTIVGEKASTISGGQKQRIAIARCLVRDPSFMGGRAAIRILDECTSALDPENQQKVSKNLLNLQDHLTTLIVTHKLELMKACDRILVLQNGKVVQDGHYEQLIRQKGGPFSKLANAGEWGA</sequence>
<feature type="domain" description="ABC transmembrane type-1" evidence="10">
    <location>
        <begin position="913"/>
        <end position="1196"/>
    </location>
</feature>
<dbReference type="SMART" id="SM00382">
    <property type="entry name" value="AAA"/>
    <property type="match status" value="2"/>
</dbReference>
<dbReference type="Gene3D" id="1.20.1560.10">
    <property type="entry name" value="ABC transporter type 1, transmembrane domain"/>
    <property type="match status" value="2"/>
</dbReference>
<dbReference type="CDD" id="cd18578">
    <property type="entry name" value="ABC_6TM_Pgp_ABCB1_D2_like"/>
    <property type="match status" value="1"/>
</dbReference>
<feature type="transmembrane region" description="Helical" evidence="8">
    <location>
        <begin position="1032"/>
        <end position="1053"/>
    </location>
</feature>
<dbReference type="FunFam" id="3.40.50.300:FF:000604">
    <property type="entry name" value="ABC transporter B family member 28"/>
    <property type="match status" value="1"/>
</dbReference>